<sequence length="109" mass="11148">MKSPSISFLALCAGALAAPIDNRGVGSIKRISPQPPIVDGGLADAVKRTSPQPSSPYVDGGVDLGAIKVKRTSPVPPIVDGGLDLEAVKIKRTSPVPPIVDGGIEDVRD</sequence>
<keyword evidence="3" id="KW-1185">Reference proteome</keyword>
<comment type="caution">
    <text evidence="2">The sequence shown here is derived from an EMBL/GenBank/DDBJ whole genome shotgun (WGS) entry which is preliminary data.</text>
</comment>
<organism evidence="2 3">
    <name type="scientific">Xylaria grammica</name>
    <dbReference type="NCBI Taxonomy" id="363999"/>
    <lineage>
        <taxon>Eukaryota</taxon>
        <taxon>Fungi</taxon>
        <taxon>Dikarya</taxon>
        <taxon>Ascomycota</taxon>
        <taxon>Pezizomycotina</taxon>
        <taxon>Sordariomycetes</taxon>
        <taxon>Xylariomycetidae</taxon>
        <taxon>Xylariales</taxon>
        <taxon>Xylariaceae</taxon>
        <taxon>Xylaria</taxon>
    </lineage>
</organism>
<dbReference type="EMBL" id="RYZI01000078">
    <property type="protein sequence ID" value="RWA11502.1"/>
    <property type="molecule type" value="Genomic_DNA"/>
</dbReference>
<accession>A0A439DAT4</accession>
<feature type="signal peptide" evidence="1">
    <location>
        <begin position="1"/>
        <end position="17"/>
    </location>
</feature>
<name>A0A439DAT4_9PEZI</name>
<proteinExistence type="predicted"/>
<protein>
    <submittedName>
        <fullName evidence="2">Uncharacterized protein</fullName>
    </submittedName>
</protein>
<evidence type="ECO:0000313" key="2">
    <source>
        <dbReference type="EMBL" id="RWA11502.1"/>
    </source>
</evidence>
<evidence type="ECO:0000313" key="3">
    <source>
        <dbReference type="Proteomes" id="UP000286045"/>
    </source>
</evidence>
<gene>
    <name evidence="2" type="ORF">EKO27_g3598</name>
</gene>
<keyword evidence="1" id="KW-0732">Signal</keyword>
<dbReference type="AlphaFoldDB" id="A0A439DAT4"/>
<reference evidence="2 3" key="1">
    <citation type="submission" date="2018-12" db="EMBL/GenBank/DDBJ databases">
        <title>Draft genome sequence of Xylaria grammica IHI A82.</title>
        <authorList>
            <person name="Buettner E."/>
            <person name="Kellner H."/>
        </authorList>
    </citation>
    <scope>NUCLEOTIDE SEQUENCE [LARGE SCALE GENOMIC DNA]</scope>
    <source>
        <strain evidence="2 3">IHI A82</strain>
    </source>
</reference>
<feature type="chain" id="PRO_5019529914" evidence="1">
    <location>
        <begin position="18"/>
        <end position="109"/>
    </location>
</feature>
<dbReference type="Proteomes" id="UP000286045">
    <property type="component" value="Unassembled WGS sequence"/>
</dbReference>
<evidence type="ECO:0000256" key="1">
    <source>
        <dbReference type="SAM" id="SignalP"/>
    </source>
</evidence>